<dbReference type="EMBL" id="CP003876">
    <property type="protein sequence ID" value="AFU03279.1"/>
    <property type="molecule type" value="Genomic_DNA"/>
</dbReference>
<evidence type="ECO:0000313" key="1">
    <source>
        <dbReference type="EMBL" id="AFU03279.1"/>
    </source>
</evidence>
<dbReference type="AlphaFoldDB" id="K0F1L4"/>
<organism evidence="1 2">
    <name type="scientific">Nocardia brasiliensis (strain ATCC 700358 / HUJEG-1)</name>
    <dbReference type="NCBI Taxonomy" id="1133849"/>
    <lineage>
        <taxon>Bacteria</taxon>
        <taxon>Bacillati</taxon>
        <taxon>Actinomycetota</taxon>
        <taxon>Actinomycetes</taxon>
        <taxon>Mycobacteriales</taxon>
        <taxon>Nocardiaceae</taxon>
        <taxon>Nocardia</taxon>
    </lineage>
</organism>
<proteinExistence type="predicted"/>
<keyword evidence="2" id="KW-1185">Reference proteome</keyword>
<accession>K0F1L4</accession>
<evidence type="ECO:0008006" key="3">
    <source>
        <dbReference type="Google" id="ProtNLM"/>
    </source>
</evidence>
<dbReference type="STRING" id="1133849.O3I_026650"/>
<protein>
    <recommendedName>
        <fullName evidence="3">XRE family transcriptional regulator</fullName>
    </recommendedName>
</protein>
<dbReference type="eggNOG" id="COG0457">
    <property type="taxonomic scope" value="Bacteria"/>
</dbReference>
<sequence length="413" mass="45183">MGRAELAEAVNTYLWYTHKQRCDLDARTVARYERGAVRWPNERYREAFRAVLRATDSELGFIPTRQRRQDAQCPDSTLSVNLFSPFDPGIVPTAYLGLSATDRKPVSRVGWTDVDQVRTATKEAASAENLHGGGSASLIAGPQLTHFVRLLDGHSAPTTRRALLEAIGNLSSVAGYAAFDIGDYSAAERRFRLALWCADNAGSWELRASTLADMARKTAYVGNSDGALSLIELAQVRSDRLSATARAMLSALRAQFLATTGRIQEALTEIGRSDDHFADRMPATDAPWLCYYDIAEHLGSTGKALIPVAKARQRIDLAAPRIREAVALQGTQYPRSRTFSLTRLAILTMQLDDPREAAAIGLQATRQATAFRSQRIQNELRTLAAAAAPQRRMTEVAELRHAIASAAPTGSVQ</sequence>
<dbReference type="eggNOG" id="COG3903">
    <property type="taxonomic scope" value="Bacteria"/>
</dbReference>
<dbReference type="HOGENOM" id="CLU_029927_0_1_11"/>
<gene>
    <name evidence="1" type="ORF">O3I_026650</name>
</gene>
<reference evidence="1 2" key="1">
    <citation type="journal article" date="2012" name="J. Bacteriol.">
        <title>Complete genome sequence of Nocardia brasiliensis HUJEG-1.</title>
        <authorList>
            <person name="Vera-Cabrera L."/>
            <person name="Ortiz-Lopez R."/>
            <person name="Elizondo-Gonzalez R."/>
            <person name="Perez-Maya A.A."/>
            <person name="Ocampo-Candiani J."/>
        </authorList>
    </citation>
    <scope>NUCLEOTIDE SEQUENCE [LARGE SCALE GENOMIC DNA]</scope>
    <source>
        <strain evidence="2">ATCC 700358</strain>
    </source>
</reference>
<dbReference type="KEGG" id="nbr:O3I_026650"/>
<dbReference type="Proteomes" id="UP000006304">
    <property type="component" value="Chromosome"/>
</dbReference>
<evidence type="ECO:0000313" key="2">
    <source>
        <dbReference type="Proteomes" id="UP000006304"/>
    </source>
</evidence>
<name>K0F1L4_NOCB7</name>